<evidence type="ECO:0000313" key="2">
    <source>
        <dbReference type="Proteomes" id="UP000236842"/>
    </source>
</evidence>
<dbReference type="Proteomes" id="UP000236842">
    <property type="component" value="Unassembled WGS sequence"/>
</dbReference>
<sequence length="214" mass="25006">MKKNILPISLELLDKEKKEDLHKLSPFFKQGGVLAGGTALMFQLGHRRSYDFDIFFPFSIPGKFLRKVSEIFGRNFQVLMDNSDNLTFSTPKGTKVTLVYFPFPRLYPLLENDFLAVSSWKDIASDKAYAIGRRPQYRDYIDLFFILKKRFSLKQTIKDAEKKFGGEFSEKLFLSQLSYLKDVKDFSIEFLKEKVNLEELEKFFLKQVKNYGLG</sequence>
<evidence type="ECO:0000313" key="1">
    <source>
        <dbReference type="EMBL" id="PIX29199.1"/>
    </source>
</evidence>
<proteinExistence type="predicted"/>
<name>A0A2H9N5P7_9BACT</name>
<comment type="caution">
    <text evidence="1">The sequence shown here is derived from an EMBL/GenBank/DDBJ whole genome shotgun (WGS) entry which is preliminary data.</text>
</comment>
<gene>
    <name evidence="1" type="ORF">COZ64_00820</name>
</gene>
<organism evidence="1 2">
    <name type="scientific">Candidatus Brennerbacteria bacterium CG_4_8_14_3_um_filter_43_14</name>
    <dbReference type="NCBI Taxonomy" id="1974521"/>
    <lineage>
        <taxon>Bacteria</taxon>
        <taxon>Candidatus Brenneribacteriota</taxon>
    </lineage>
</organism>
<dbReference type="InterPro" id="IPR014942">
    <property type="entry name" value="AbiEii"/>
</dbReference>
<dbReference type="EMBL" id="PFIJ01000015">
    <property type="protein sequence ID" value="PIX29199.1"/>
    <property type="molecule type" value="Genomic_DNA"/>
</dbReference>
<accession>A0A2H9N5P7</accession>
<reference evidence="2" key="1">
    <citation type="submission" date="2017-09" db="EMBL/GenBank/DDBJ databases">
        <title>Depth-based differentiation of microbial function through sediment-hosted aquifers and enrichment of novel symbionts in the deep terrestrial subsurface.</title>
        <authorList>
            <person name="Probst A.J."/>
            <person name="Ladd B."/>
            <person name="Jarett J.K."/>
            <person name="Geller-Mcgrath D.E."/>
            <person name="Sieber C.M.K."/>
            <person name="Emerson J.B."/>
            <person name="Anantharaman K."/>
            <person name="Thomas B.C."/>
            <person name="Malmstrom R."/>
            <person name="Stieglmeier M."/>
            <person name="Klingl A."/>
            <person name="Woyke T."/>
            <person name="Ryan C.M."/>
            <person name="Banfield J.F."/>
        </authorList>
    </citation>
    <scope>NUCLEOTIDE SEQUENCE [LARGE SCALE GENOMIC DNA]</scope>
</reference>
<protein>
    <recommendedName>
        <fullName evidence="3">Nucleotidyl transferase AbiEii/AbiGii toxin family protein</fullName>
    </recommendedName>
</protein>
<dbReference type="AlphaFoldDB" id="A0A2H9N5P7"/>
<dbReference type="Pfam" id="PF08843">
    <property type="entry name" value="AbiEii"/>
    <property type="match status" value="1"/>
</dbReference>
<evidence type="ECO:0008006" key="3">
    <source>
        <dbReference type="Google" id="ProtNLM"/>
    </source>
</evidence>